<protein>
    <submittedName>
        <fullName evidence="1">Uncharacterized protein</fullName>
    </submittedName>
</protein>
<dbReference type="Proteomes" id="UP000276133">
    <property type="component" value="Unassembled WGS sequence"/>
</dbReference>
<name>A0A3M7P682_BRAPC</name>
<evidence type="ECO:0000313" key="1">
    <source>
        <dbReference type="EMBL" id="RMZ94330.1"/>
    </source>
</evidence>
<dbReference type="AlphaFoldDB" id="A0A3M7P682"/>
<comment type="caution">
    <text evidence="1">The sequence shown here is derived from an EMBL/GenBank/DDBJ whole genome shotgun (WGS) entry which is preliminary data.</text>
</comment>
<reference evidence="1 2" key="1">
    <citation type="journal article" date="2018" name="Sci. Rep.">
        <title>Genomic signatures of local adaptation to the degree of environmental predictability in rotifers.</title>
        <authorList>
            <person name="Franch-Gras L."/>
            <person name="Hahn C."/>
            <person name="Garcia-Roger E.M."/>
            <person name="Carmona M.J."/>
            <person name="Serra M."/>
            <person name="Gomez A."/>
        </authorList>
    </citation>
    <scope>NUCLEOTIDE SEQUENCE [LARGE SCALE GENOMIC DNA]</scope>
    <source>
        <strain evidence="1">HYR1</strain>
    </source>
</reference>
<dbReference type="EMBL" id="REGN01013131">
    <property type="protein sequence ID" value="RMZ94330.1"/>
    <property type="molecule type" value="Genomic_DNA"/>
</dbReference>
<organism evidence="1 2">
    <name type="scientific">Brachionus plicatilis</name>
    <name type="common">Marine rotifer</name>
    <name type="synonym">Brachionus muelleri</name>
    <dbReference type="NCBI Taxonomy" id="10195"/>
    <lineage>
        <taxon>Eukaryota</taxon>
        <taxon>Metazoa</taxon>
        <taxon>Spiralia</taxon>
        <taxon>Gnathifera</taxon>
        <taxon>Rotifera</taxon>
        <taxon>Eurotatoria</taxon>
        <taxon>Monogononta</taxon>
        <taxon>Pseudotrocha</taxon>
        <taxon>Ploima</taxon>
        <taxon>Brachionidae</taxon>
        <taxon>Brachionus</taxon>
    </lineage>
</organism>
<evidence type="ECO:0000313" key="2">
    <source>
        <dbReference type="Proteomes" id="UP000276133"/>
    </source>
</evidence>
<sequence length="95" mass="11269">MQFSSLKISFRSLPERLRPEIVPFSEYHFLVEETHFGDTPNSLNMRSWRIFELSSVKKIVIIVSSFGYPNSTFEPNFILGDFTKFYEKHVLIYKI</sequence>
<gene>
    <name evidence="1" type="ORF">BpHYR1_053474</name>
</gene>
<accession>A0A3M7P682</accession>
<proteinExistence type="predicted"/>
<keyword evidence="2" id="KW-1185">Reference proteome</keyword>